<feature type="compositionally biased region" description="Basic and acidic residues" evidence="1">
    <location>
        <begin position="98"/>
        <end position="115"/>
    </location>
</feature>
<evidence type="ECO:0000313" key="2">
    <source>
        <dbReference type="EMBL" id="RXM36154.1"/>
    </source>
</evidence>
<evidence type="ECO:0000256" key="1">
    <source>
        <dbReference type="SAM" id="MobiDB-lite"/>
    </source>
</evidence>
<reference evidence="2 3" key="1">
    <citation type="submission" date="2019-01" db="EMBL/GenBank/DDBJ databases">
        <title>Draft Genome and Complete Hox-Cluster Characterization of the Sterlet Sturgeon (Acipenser ruthenus).</title>
        <authorList>
            <person name="Wei Q."/>
        </authorList>
    </citation>
    <scope>NUCLEOTIDE SEQUENCE [LARGE SCALE GENOMIC DNA]</scope>
    <source>
        <strain evidence="2">WHYD16114868_AA</strain>
        <tissue evidence="2">Blood</tissue>
    </source>
</reference>
<evidence type="ECO:0000313" key="3">
    <source>
        <dbReference type="Proteomes" id="UP000289886"/>
    </source>
</evidence>
<keyword evidence="3" id="KW-1185">Reference proteome</keyword>
<feature type="region of interest" description="Disordered" evidence="1">
    <location>
        <begin position="97"/>
        <end position="149"/>
    </location>
</feature>
<organism evidence="2 3">
    <name type="scientific">Acipenser ruthenus</name>
    <name type="common">Sterlet sturgeon</name>
    <dbReference type="NCBI Taxonomy" id="7906"/>
    <lineage>
        <taxon>Eukaryota</taxon>
        <taxon>Metazoa</taxon>
        <taxon>Chordata</taxon>
        <taxon>Craniata</taxon>
        <taxon>Vertebrata</taxon>
        <taxon>Euteleostomi</taxon>
        <taxon>Actinopterygii</taxon>
        <taxon>Chondrostei</taxon>
        <taxon>Acipenseriformes</taxon>
        <taxon>Acipenseridae</taxon>
        <taxon>Acipenser</taxon>
    </lineage>
</organism>
<feature type="compositionally biased region" description="Polar residues" evidence="1">
    <location>
        <begin position="129"/>
        <end position="142"/>
    </location>
</feature>
<name>A0A444ULZ9_ACIRT</name>
<dbReference type="EMBL" id="SCEB01214303">
    <property type="protein sequence ID" value="RXM36154.1"/>
    <property type="molecule type" value="Genomic_DNA"/>
</dbReference>
<comment type="caution">
    <text evidence="2">The sequence shown here is derived from an EMBL/GenBank/DDBJ whole genome shotgun (WGS) entry which is preliminary data.</text>
</comment>
<gene>
    <name evidence="2" type="ORF">EOD39_0825</name>
</gene>
<dbReference type="Proteomes" id="UP000289886">
    <property type="component" value="Unassembled WGS sequence"/>
</dbReference>
<dbReference type="AlphaFoldDB" id="A0A444ULZ9"/>
<sequence length="149" mass="16220">MDQRPASLRSGCGKSLLKKGQQLPQAPLQPTAVHLRTVTAELAPIKGKALMSIQLGDKLFRHLVWVAAVQDLCILGLDFLRSTGALELRGGPTFPIVDNRRDPATGQRGEGERSHHSITPNRLVYITPHPSTTSSQEANTGITPERNLE</sequence>
<accession>A0A444ULZ9</accession>
<proteinExistence type="predicted"/>
<protein>
    <submittedName>
        <fullName evidence="2">Uncharacterized protein</fullName>
    </submittedName>
</protein>